<dbReference type="SUPFAM" id="SSF55785">
    <property type="entry name" value="PYP-like sensor domain (PAS domain)"/>
    <property type="match status" value="2"/>
</dbReference>
<protein>
    <recommendedName>
        <fullName evidence="3">histidine kinase</fullName>
        <ecNumber evidence="3">2.7.13.3</ecNumber>
    </recommendedName>
</protein>
<dbReference type="Pfam" id="PF08447">
    <property type="entry name" value="PAS_3"/>
    <property type="match status" value="1"/>
</dbReference>
<feature type="transmembrane region" description="Helical" evidence="13">
    <location>
        <begin position="74"/>
        <end position="93"/>
    </location>
</feature>
<dbReference type="RefSeq" id="WP_207050580.1">
    <property type="nucleotide sequence ID" value="NZ_JAFIMU010000004.1"/>
</dbReference>
<dbReference type="Pfam" id="PF13493">
    <property type="entry name" value="DUF4118"/>
    <property type="match status" value="1"/>
</dbReference>
<feature type="transmembrane region" description="Helical" evidence="13">
    <location>
        <begin position="40"/>
        <end position="62"/>
    </location>
</feature>
<dbReference type="SMART" id="SM00388">
    <property type="entry name" value="HisKA"/>
    <property type="match status" value="1"/>
</dbReference>
<accession>A0ABS3D9X3</accession>
<dbReference type="InterPro" id="IPR005467">
    <property type="entry name" value="His_kinase_dom"/>
</dbReference>
<dbReference type="PROSITE" id="PS50109">
    <property type="entry name" value="HIS_KIN"/>
    <property type="match status" value="1"/>
</dbReference>
<comment type="subcellular location">
    <subcellularLocation>
        <location evidence="2">Membrane</location>
        <topology evidence="2">Multi-pass membrane protein</topology>
    </subcellularLocation>
</comment>
<reference evidence="17 18" key="1">
    <citation type="submission" date="2021-02" db="EMBL/GenBank/DDBJ databases">
        <title>De Novo genome assembly of isolated myxobacteria.</title>
        <authorList>
            <person name="Stevens D.C."/>
        </authorList>
    </citation>
    <scope>NUCLEOTIDE SEQUENCE [LARGE SCALE GENOMIC DNA]</scope>
    <source>
        <strain evidence="17 18">ATCC 29039</strain>
    </source>
</reference>
<dbReference type="InterPro" id="IPR036890">
    <property type="entry name" value="HATPase_C_sf"/>
</dbReference>
<dbReference type="SMART" id="SM00387">
    <property type="entry name" value="HATPase_c"/>
    <property type="match status" value="1"/>
</dbReference>
<evidence type="ECO:0000256" key="4">
    <source>
        <dbReference type="ARBA" id="ARBA00022553"/>
    </source>
</evidence>
<dbReference type="Pfam" id="PF00512">
    <property type="entry name" value="HisKA"/>
    <property type="match status" value="1"/>
</dbReference>
<keyword evidence="8" id="KW-0418">Kinase</keyword>
<evidence type="ECO:0000313" key="17">
    <source>
        <dbReference type="EMBL" id="MBN8227776.1"/>
    </source>
</evidence>
<name>A0ABS3D9X3_9BACT</name>
<dbReference type="InterPro" id="IPR000014">
    <property type="entry name" value="PAS"/>
</dbReference>
<keyword evidence="5" id="KW-0808">Transferase</keyword>
<dbReference type="Gene3D" id="3.30.450.40">
    <property type="match status" value="2"/>
</dbReference>
<evidence type="ECO:0000259" key="16">
    <source>
        <dbReference type="PROSITE" id="PS50113"/>
    </source>
</evidence>
<dbReference type="CDD" id="cd00082">
    <property type="entry name" value="HisKA"/>
    <property type="match status" value="1"/>
</dbReference>
<dbReference type="Gene3D" id="1.20.120.620">
    <property type="entry name" value="Backbone structure of the membrane domain of e. Coli histidine kinase receptor kdpd"/>
    <property type="match status" value="1"/>
</dbReference>
<dbReference type="PRINTS" id="PR00344">
    <property type="entry name" value="BCTRLSENSOR"/>
</dbReference>
<keyword evidence="18" id="KW-1185">Reference proteome</keyword>
<evidence type="ECO:0000256" key="2">
    <source>
        <dbReference type="ARBA" id="ARBA00004141"/>
    </source>
</evidence>
<dbReference type="InterPro" id="IPR052023">
    <property type="entry name" value="Histidine_kinase_KdpD"/>
</dbReference>
<dbReference type="PANTHER" id="PTHR45569">
    <property type="entry name" value="SENSOR PROTEIN KDPD"/>
    <property type="match status" value="1"/>
</dbReference>
<evidence type="ECO:0000256" key="8">
    <source>
        <dbReference type="ARBA" id="ARBA00022777"/>
    </source>
</evidence>
<dbReference type="NCBIfam" id="TIGR00229">
    <property type="entry name" value="sensory_box"/>
    <property type="match status" value="2"/>
</dbReference>
<keyword evidence="11" id="KW-0902">Two-component regulatory system</keyword>
<dbReference type="CDD" id="cd00075">
    <property type="entry name" value="HATPase"/>
    <property type="match status" value="1"/>
</dbReference>
<keyword evidence="4" id="KW-0597">Phosphoprotein</keyword>
<dbReference type="EC" id="2.7.13.3" evidence="3"/>
<evidence type="ECO:0000256" key="9">
    <source>
        <dbReference type="ARBA" id="ARBA00022840"/>
    </source>
</evidence>
<dbReference type="SUPFAM" id="SSF55874">
    <property type="entry name" value="ATPase domain of HSP90 chaperone/DNA topoisomerase II/histidine kinase"/>
    <property type="match status" value="1"/>
</dbReference>
<dbReference type="EMBL" id="JAFIMU010000004">
    <property type="protein sequence ID" value="MBN8227776.1"/>
    <property type="molecule type" value="Genomic_DNA"/>
</dbReference>
<dbReference type="InterPro" id="IPR035965">
    <property type="entry name" value="PAS-like_dom_sf"/>
</dbReference>
<evidence type="ECO:0000259" key="15">
    <source>
        <dbReference type="PROSITE" id="PS50112"/>
    </source>
</evidence>
<comment type="catalytic activity">
    <reaction evidence="1">
        <text>ATP + protein L-histidine = ADP + protein N-phospho-L-histidine.</text>
        <dbReference type="EC" id="2.7.13.3"/>
    </reaction>
</comment>
<dbReference type="PROSITE" id="PS50113">
    <property type="entry name" value="PAC"/>
    <property type="match status" value="2"/>
</dbReference>
<dbReference type="InterPro" id="IPR003594">
    <property type="entry name" value="HATPase_dom"/>
</dbReference>
<comment type="caution">
    <text evidence="17">The sequence shown here is derived from an EMBL/GenBank/DDBJ whole genome shotgun (WGS) entry which is preliminary data.</text>
</comment>
<evidence type="ECO:0000256" key="13">
    <source>
        <dbReference type="SAM" id="Phobius"/>
    </source>
</evidence>
<proteinExistence type="predicted"/>
<dbReference type="Gene3D" id="3.30.565.10">
    <property type="entry name" value="Histidine kinase-like ATPase, C-terminal domain"/>
    <property type="match status" value="1"/>
</dbReference>
<dbReference type="InterPro" id="IPR004358">
    <property type="entry name" value="Sig_transdc_His_kin-like_C"/>
</dbReference>
<evidence type="ECO:0000256" key="11">
    <source>
        <dbReference type="ARBA" id="ARBA00023012"/>
    </source>
</evidence>
<keyword evidence="9" id="KW-0067">ATP-binding</keyword>
<dbReference type="InterPro" id="IPR038318">
    <property type="entry name" value="KdpD_sf"/>
</dbReference>
<dbReference type="Pfam" id="PF02518">
    <property type="entry name" value="HATPase_c"/>
    <property type="match status" value="1"/>
</dbReference>
<keyword evidence="6 13" id="KW-0812">Transmembrane</keyword>
<dbReference type="PROSITE" id="PS50112">
    <property type="entry name" value="PAS"/>
    <property type="match status" value="1"/>
</dbReference>
<organism evidence="17 18">
    <name type="scientific">Corallococcus macrosporus</name>
    <dbReference type="NCBI Taxonomy" id="35"/>
    <lineage>
        <taxon>Bacteria</taxon>
        <taxon>Pseudomonadati</taxon>
        <taxon>Myxococcota</taxon>
        <taxon>Myxococcia</taxon>
        <taxon>Myxococcales</taxon>
        <taxon>Cystobacterineae</taxon>
        <taxon>Myxococcaceae</taxon>
        <taxon>Corallococcus</taxon>
    </lineage>
</organism>
<dbReference type="SUPFAM" id="SSF47384">
    <property type="entry name" value="Homodimeric domain of signal transducing histidine kinase"/>
    <property type="match status" value="1"/>
</dbReference>
<dbReference type="InterPro" id="IPR013655">
    <property type="entry name" value="PAS_fold_3"/>
</dbReference>
<dbReference type="InterPro" id="IPR029016">
    <property type="entry name" value="GAF-like_dom_sf"/>
</dbReference>
<dbReference type="Pfam" id="PF08448">
    <property type="entry name" value="PAS_4"/>
    <property type="match status" value="1"/>
</dbReference>
<dbReference type="SMART" id="SM00091">
    <property type="entry name" value="PAS"/>
    <property type="match status" value="2"/>
</dbReference>
<evidence type="ECO:0000313" key="18">
    <source>
        <dbReference type="Proteomes" id="UP000664052"/>
    </source>
</evidence>
<keyword evidence="10 13" id="KW-1133">Transmembrane helix</keyword>
<evidence type="ECO:0000256" key="10">
    <source>
        <dbReference type="ARBA" id="ARBA00022989"/>
    </source>
</evidence>
<evidence type="ECO:0000259" key="14">
    <source>
        <dbReference type="PROSITE" id="PS50109"/>
    </source>
</evidence>
<dbReference type="Proteomes" id="UP000664052">
    <property type="component" value="Unassembled WGS sequence"/>
</dbReference>
<dbReference type="InterPro" id="IPR003018">
    <property type="entry name" value="GAF"/>
</dbReference>
<feature type="domain" description="PAC" evidence="16">
    <location>
        <begin position="450"/>
        <end position="502"/>
    </location>
</feature>
<evidence type="ECO:0000256" key="12">
    <source>
        <dbReference type="ARBA" id="ARBA00023136"/>
    </source>
</evidence>
<gene>
    <name evidence="17" type="ORF">JYK02_09665</name>
</gene>
<dbReference type="InterPro" id="IPR025201">
    <property type="entry name" value="KdpD_TM"/>
</dbReference>
<evidence type="ECO:0000256" key="5">
    <source>
        <dbReference type="ARBA" id="ARBA00022679"/>
    </source>
</evidence>
<feature type="domain" description="PAS" evidence="15">
    <location>
        <begin position="377"/>
        <end position="447"/>
    </location>
</feature>
<dbReference type="SUPFAM" id="SSF55781">
    <property type="entry name" value="GAF domain-like"/>
    <property type="match status" value="2"/>
</dbReference>
<dbReference type="PANTHER" id="PTHR45569:SF1">
    <property type="entry name" value="SENSOR PROTEIN KDPD"/>
    <property type="match status" value="1"/>
</dbReference>
<dbReference type="Gene3D" id="3.30.450.20">
    <property type="entry name" value="PAS domain"/>
    <property type="match status" value="2"/>
</dbReference>
<evidence type="ECO:0000256" key="1">
    <source>
        <dbReference type="ARBA" id="ARBA00000085"/>
    </source>
</evidence>
<feature type="domain" description="Histidine kinase" evidence="14">
    <location>
        <begin position="685"/>
        <end position="909"/>
    </location>
</feature>
<sequence length="909" mass="99693">MGGLLCVCILAAWNLDALAHSVPFPIFLAGVMAAGWYGGLWPALALTVLSTLTLDVVFIHPVHSVAISSPGEGVLLGVFGVVGVLISTAAGALHDARRHAEQLLRLNEALARAATPTDIAEVAQAQALTLLGASHTALWVIPGEEGTETARHVPVPNAGLPPPEVLTALAQEALRTGALVWPRRGASRGICLPLRNPSRMLGALAMLLPERASGPRQFQLAQILGDACATALERALLHERLQREQRLLDSVLGQAPVGVIVAEAPSSRILLYNAASERILGHPVIPSADVSHYARYGGYHADGSPVAAEEYPTARALLKGEQVRGEVMRYRRGDGQNSLLEISAAPVRTPDGAITAAVCVFADVTERQNAEQRLRASEERYRQLFEAAPQVIWTNQTDGGNSQFNSLWFKLTGQTQEQASHYGWLNAIHPEDRARLKAQREEAIRQEQAYAIDFRLRMADGGYRWQVGRVVPLYDAGGKLEGWLGAAIDVHERRRSESVQRFLAEASATLSRSLDERETIEQATRLMVPELADWSIVDLASPDGLERAAVFHPDPNAAPAVEIIRRHRPRPESPSPVLEVFRTGEVKLVERFGDEDYRATVSSEDHLSAVRALAPHSLLVVPLVARERLLGVITLLRGGTRERFTEEEQVLARNFSQRCALAIDNARLLTELKRSLRTRDDFLSSVSHDLRNPLSVITMRAASLRAELAQRGSIAPERLTTATTRILWAAEEMNSMVESLLDLVRSEMGERPNLRRTEVDVGELARGVIVDQQQAAQRHTFQLHTPETPVMASLDEIRVRRVVRNLLLNAVKYSPEGSNIEVLVQQCEAEGRGWAVIEVRDRGIGIPAGDLPHLFERFHRGENVVGRIPGTGLGLFGARQLVEQHGGRITVTSVEGQGSSFRVWLPQRQ</sequence>
<feature type="domain" description="PAC" evidence="16">
    <location>
        <begin position="324"/>
        <end position="376"/>
    </location>
</feature>
<dbReference type="Pfam" id="PF01590">
    <property type="entry name" value="GAF"/>
    <property type="match status" value="1"/>
</dbReference>
<dbReference type="InterPro" id="IPR000700">
    <property type="entry name" value="PAS-assoc_C"/>
</dbReference>
<dbReference type="Gene3D" id="1.10.287.130">
    <property type="match status" value="1"/>
</dbReference>
<dbReference type="InterPro" id="IPR036097">
    <property type="entry name" value="HisK_dim/P_sf"/>
</dbReference>
<dbReference type="InterPro" id="IPR013656">
    <property type="entry name" value="PAS_4"/>
</dbReference>
<keyword evidence="7" id="KW-0547">Nucleotide-binding</keyword>
<dbReference type="InterPro" id="IPR003661">
    <property type="entry name" value="HisK_dim/P_dom"/>
</dbReference>
<keyword evidence="12 13" id="KW-0472">Membrane</keyword>
<evidence type="ECO:0000256" key="3">
    <source>
        <dbReference type="ARBA" id="ARBA00012438"/>
    </source>
</evidence>
<evidence type="ECO:0000256" key="7">
    <source>
        <dbReference type="ARBA" id="ARBA00022741"/>
    </source>
</evidence>
<dbReference type="SMART" id="SM00065">
    <property type="entry name" value="GAF"/>
    <property type="match status" value="2"/>
</dbReference>
<dbReference type="CDD" id="cd00130">
    <property type="entry name" value="PAS"/>
    <property type="match status" value="2"/>
</dbReference>
<dbReference type="InterPro" id="IPR001610">
    <property type="entry name" value="PAC"/>
</dbReference>
<evidence type="ECO:0000256" key="6">
    <source>
        <dbReference type="ARBA" id="ARBA00022692"/>
    </source>
</evidence>
<dbReference type="SMART" id="SM00086">
    <property type="entry name" value="PAC"/>
    <property type="match status" value="2"/>
</dbReference>